<keyword evidence="1" id="KW-0732">Signal</keyword>
<evidence type="ECO:0000256" key="4">
    <source>
        <dbReference type="ARBA" id="ARBA00023180"/>
    </source>
</evidence>
<dbReference type="PATRIC" id="fig|1110509.7.peg.809"/>
<dbReference type="HOGENOM" id="CLU_528564_0_0_2"/>
<reference evidence="6 7" key="1">
    <citation type="journal article" date="2012" name="PLoS ONE">
        <title>The genome characteristics and predicted function of methyl-group oxidation pathway in the obligate aceticlastic methanogens, Methanosaeta spp.</title>
        <authorList>
            <person name="Zhu J."/>
            <person name="Zheng H."/>
            <person name="Ai G."/>
            <person name="Zhang G."/>
            <person name="Liu D."/>
            <person name="Liu X."/>
            <person name="Dong X."/>
        </authorList>
    </citation>
    <scope>NUCLEOTIDE SEQUENCE [LARGE SCALE GENOMIC DNA]</scope>
    <source>
        <strain evidence="6 7">6Ac</strain>
    </source>
</reference>
<dbReference type="STRING" id="1110509.Mhar_0722"/>
<keyword evidence="7" id="KW-1185">Reference proteome</keyword>
<dbReference type="AlphaFoldDB" id="G7WKA7"/>
<evidence type="ECO:0000313" key="6">
    <source>
        <dbReference type="EMBL" id="AET64100.1"/>
    </source>
</evidence>
<accession>G7WKA7</accession>
<dbReference type="RefSeq" id="WP_014586285.1">
    <property type="nucleotide sequence ID" value="NC_017527.1"/>
</dbReference>
<dbReference type="KEGG" id="mhi:Mhar_0722"/>
<dbReference type="InterPro" id="IPR000034">
    <property type="entry name" value="Laminin_IV"/>
</dbReference>
<dbReference type="Proteomes" id="UP000005877">
    <property type="component" value="Chromosome"/>
</dbReference>
<evidence type="ECO:0000313" key="7">
    <source>
        <dbReference type="Proteomes" id="UP000005877"/>
    </source>
</evidence>
<gene>
    <name evidence="6" type="ordered locus">Mhar_0722</name>
</gene>
<dbReference type="Pfam" id="PF00052">
    <property type="entry name" value="Laminin_B"/>
    <property type="match status" value="1"/>
</dbReference>
<name>G7WKA7_METH6</name>
<evidence type="ECO:0000256" key="1">
    <source>
        <dbReference type="ARBA" id="ARBA00022729"/>
    </source>
</evidence>
<dbReference type="SMART" id="SM00281">
    <property type="entry name" value="LamB"/>
    <property type="match status" value="1"/>
</dbReference>
<protein>
    <recommendedName>
        <fullName evidence="5">Laminin IV type A domain-containing protein</fullName>
    </recommendedName>
</protein>
<keyword evidence="3" id="KW-1015">Disulfide bond</keyword>
<dbReference type="EMBL" id="CP003117">
    <property type="protein sequence ID" value="AET64100.1"/>
    <property type="molecule type" value="Genomic_DNA"/>
</dbReference>
<evidence type="ECO:0000256" key="2">
    <source>
        <dbReference type="ARBA" id="ARBA00022737"/>
    </source>
</evidence>
<proteinExistence type="predicted"/>
<keyword evidence="4" id="KW-0325">Glycoprotein</keyword>
<sequence length="515" mass="54904">MHNLEGGDSEMRAICGMWMALLVLLALEGSATTLESGFGEGDEGWISEGGGHVRWQRFGGDPGGFLEGEGDGIWSYRSPPSWAGDWSRYIGGVFSYDLRLIASGGAEPPGVEVKILSSDGTVLSSSPPPSERFWTREEVVLNASNFGVSEADLRRVMRSVAGITVGPLGFEARTTLGLDDVVVAPPSGLDLATPFDDGDGGWRPEGDVSIAWVERGGNGGGFLSGRDLGDGSTWYFASPRSWSGDWTPYVGGSLSFDLKVIDSGKGGPYEADLVRIVGADGSVVTVPSSPSGPNPESGWTRLRVDLTPAAFGTTEEAFWRVMRSVDRVVIRGEYSDRGDEEGIDNVVVSPPVATDLLSTFDLGDEGWRGGRDVALTWRESGGDPGGYLRGDDQGSGQTWYYVSPPSWAGDWTGYIGGTLSFEIVEIDSGNGSSTFGDVVRIYGKDGSYLSWSCDPPGKSWTRRQVSLVPSSFRAVGKSFEGVMEEVSEVWIRGEYSNMRDVGGLDNVLVTLGPGG</sequence>
<keyword evidence="2" id="KW-0677">Repeat</keyword>
<evidence type="ECO:0000256" key="3">
    <source>
        <dbReference type="ARBA" id="ARBA00023157"/>
    </source>
</evidence>
<organism evidence="6 7">
    <name type="scientific">Methanothrix harundinacea (strain 6Ac)</name>
    <name type="common">Methanosaeta harundinacea</name>
    <dbReference type="NCBI Taxonomy" id="1110509"/>
    <lineage>
        <taxon>Archaea</taxon>
        <taxon>Methanobacteriati</taxon>
        <taxon>Methanobacteriota</taxon>
        <taxon>Stenosarchaea group</taxon>
        <taxon>Methanomicrobia</taxon>
        <taxon>Methanotrichales</taxon>
        <taxon>Methanotrichaceae</taxon>
        <taxon>Methanothrix</taxon>
    </lineage>
</organism>
<feature type="domain" description="Laminin IV type A" evidence="5">
    <location>
        <begin position="230"/>
        <end position="355"/>
    </location>
</feature>
<evidence type="ECO:0000259" key="5">
    <source>
        <dbReference type="SMART" id="SM00281"/>
    </source>
</evidence>
<dbReference type="GeneID" id="12509891"/>